<dbReference type="GO" id="GO:0046872">
    <property type="term" value="F:metal ion binding"/>
    <property type="evidence" value="ECO:0007669"/>
    <property type="project" value="UniProtKB-UniRule"/>
</dbReference>
<dbReference type="EMBL" id="AP027059">
    <property type="protein sequence ID" value="BDU49738.1"/>
    <property type="molecule type" value="Genomic_DNA"/>
</dbReference>
<feature type="binding site" evidence="5">
    <location>
        <position position="337"/>
    </location>
    <ligand>
        <name>a divalent metal cation</name>
        <dbReference type="ChEBI" id="CHEBI:60240"/>
        <label>1</label>
    </ligand>
</feature>
<dbReference type="PANTHER" id="PTHR13799">
    <property type="entry name" value="NGG1 INTERACTING FACTOR 3"/>
    <property type="match status" value="1"/>
</dbReference>
<keyword evidence="7" id="KW-1185">Reference proteome</keyword>
<proteinExistence type="inferred from homology"/>
<dbReference type="InterPro" id="IPR017221">
    <property type="entry name" value="DUF34/NIF3_bac"/>
</dbReference>
<comment type="similarity">
    <text evidence="1 4">Belongs to the GTP cyclohydrolase I type 2/NIF3 family.</text>
</comment>
<dbReference type="PIRSF" id="PIRSF037489">
    <property type="entry name" value="UCP037489_NIF3_YqfO"/>
    <property type="match status" value="1"/>
</dbReference>
<evidence type="ECO:0000256" key="4">
    <source>
        <dbReference type="PIRNR" id="PIRNR037489"/>
    </source>
</evidence>
<sequence>MERLMKLSKIISKLESRFPLKLQEDWDNSGLLVGDLNSEINRIQISLDVTDEVIENAIKIGANLIITHHPLIFKPIKRVTSGDNIGKKILKLIKNGISLYSMHTNLDSAKMGLNEYIMNLLGVENGEVLDKNYKNIYRIGIYIPEDKFIEFRKKIISFDKIYKDERYEKVSYSTEVEETFFAKEKANPAIGEKGKLSIVENKKLDIIIEKKYINNFLNYVSKNHPYEDFSYELIKLENKIENGGIGRIYKLDEKIKISEYIKIVKEKLNINNIRAVYDEDKEIKKIGLVNGSGASYISRMKNRGVELFITSDIKYHEAFDARELGMALLDIGHYETEIWFSDIIKKELLEIVEVDVFNSEKVFKYF</sequence>
<evidence type="ECO:0000256" key="1">
    <source>
        <dbReference type="ARBA" id="ARBA00006964"/>
    </source>
</evidence>
<dbReference type="Proteomes" id="UP001321582">
    <property type="component" value="Chromosome"/>
</dbReference>
<evidence type="ECO:0000256" key="5">
    <source>
        <dbReference type="PIRSR" id="PIRSR602678-1"/>
    </source>
</evidence>
<organism evidence="6 7">
    <name type="scientific">Haliovirga abyssi</name>
    <dbReference type="NCBI Taxonomy" id="2996794"/>
    <lineage>
        <taxon>Bacteria</taxon>
        <taxon>Fusobacteriati</taxon>
        <taxon>Fusobacteriota</taxon>
        <taxon>Fusobacteriia</taxon>
        <taxon>Fusobacteriales</taxon>
        <taxon>Haliovirgaceae</taxon>
        <taxon>Haliovirga</taxon>
    </lineage>
</organism>
<dbReference type="SUPFAM" id="SSF102705">
    <property type="entry name" value="NIF3 (NGG1p interacting factor 3)-like"/>
    <property type="match status" value="1"/>
</dbReference>
<feature type="binding site" evidence="5">
    <location>
        <position position="68"/>
    </location>
    <ligand>
        <name>a divalent metal cation</name>
        <dbReference type="ChEBI" id="CHEBI:60240"/>
        <label>1</label>
    </ligand>
</feature>
<feature type="binding site" evidence="5">
    <location>
        <position position="69"/>
    </location>
    <ligand>
        <name>a divalent metal cation</name>
        <dbReference type="ChEBI" id="CHEBI:60240"/>
        <label>1</label>
    </ligand>
</feature>
<feature type="binding site" evidence="5">
    <location>
        <position position="333"/>
    </location>
    <ligand>
        <name>a divalent metal cation</name>
        <dbReference type="ChEBI" id="CHEBI:60240"/>
        <label>1</label>
    </ligand>
</feature>
<evidence type="ECO:0000313" key="7">
    <source>
        <dbReference type="Proteomes" id="UP001321582"/>
    </source>
</evidence>
<accession>A0AAU9DN37</accession>
<dbReference type="KEGG" id="haby:HLVA_03070"/>
<dbReference type="InterPro" id="IPR036069">
    <property type="entry name" value="DUF34/NIF3_sf"/>
</dbReference>
<dbReference type="PANTHER" id="PTHR13799:SF14">
    <property type="entry name" value="GTP CYCLOHYDROLASE 1 TYPE 2 HOMOLOG"/>
    <property type="match status" value="1"/>
</dbReference>
<name>A0AAU9DN37_9FUSO</name>
<protein>
    <recommendedName>
        <fullName evidence="2 4">GTP cyclohydrolase 1 type 2 homolog</fullName>
    </recommendedName>
</protein>
<dbReference type="InterPro" id="IPR002678">
    <property type="entry name" value="DUF34/NIF3"/>
</dbReference>
<reference evidence="6 7" key="1">
    <citation type="submission" date="2022-11" db="EMBL/GenBank/DDBJ databases">
        <title>Haliovirga abyssi gen. nov., sp. nov., a mesophilic fermentative bacterium isolated from the Iheya North hydrothermal field and the proposal of Haliovirgaceae fam. nov.</title>
        <authorList>
            <person name="Miyazaki U."/>
            <person name="Tame A."/>
            <person name="Miyazaki J."/>
            <person name="Takai K."/>
            <person name="Sawayama S."/>
            <person name="Kitajima M."/>
            <person name="Okamoto A."/>
            <person name="Nakagawa S."/>
        </authorList>
    </citation>
    <scope>NUCLEOTIDE SEQUENCE [LARGE SCALE GENOMIC DNA]</scope>
    <source>
        <strain evidence="6 7">IC12</strain>
    </source>
</reference>
<evidence type="ECO:0000256" key="3">
    <source>
        <dbReference type="ARBA" id="ARBA00022723"/>
    </source>
</evidence>
<keyword evidence="3 4" id="KW-0479">Metal-binding</keyword>
<dbReference type="FunFam" id="3.40.1390.30:FF:000001">
    <property type="entry name" value="GTP cyclohydrolase 1 type 2"/>
    <property type="match status" value="1"/>
</dbReference>
<dbReference type="RefSeq" id="WP_307904684.1">
    <property type="nucleotide sequence ID" value="NZ_AP027059.1"/>
</dbReference>
<evidence type="ECO:0000256" key="2">
    <source>
        <dbReference type="ARBA" id="ARBA00022112"/>
    </source>
</evidence>
<dbReference type="GO" id="GO:0005737">
    <property type="term" value="C:cytoplasm"/>
    <property type="evidence" value="ECO:0007669"/>
    <property type="project" value="TreeGrafter"/>
</dbReference>
<dbReference type="Pfam" id="PF01784">
    <property type="entry name" value="DUF34_NIF3"/>
    <property type="match status" value="1"/>
</dbReference>
<feature type="binding site" evidence="5">
    <location>
        <position position="107"/>
    </location>
    <ligand>
        <name>a divalent metal cation</name>
        <dbReference type="ChEBI" id="CHEBI:60240"/>
        <label>1</label>
    </ligand>
</feature>
<evidence type="ECO:0000313" key="6">
    <source>
        <dbReference type="EMBL" id="BDU49738.1"/>
    </source>
</evidence>
<dbReference type="Gene3D" id="3.40.1390.30">
    <property type="entry name" value="NIF3 (NGG1p interacting factor 3)-like"/>
    <property type="match status" value="2"/>
</dbReference>
<gene>
    <name evidence="6" type="ORF">HLVA_03070</name>
</gene>
<dbReference type="AlphaFoldDB" id="A0AAU9DN37"/>
<dbReference type="NCBIfam" id="TIGR00486">
    <property type="entry name" value="YbgI_SA1388"/>
    <property type="match status" value="1"/>
</dbReference>